<reference evidence="2 3" key="1">
    <citation type="submission" date="2023-08" db="EMBL/GenBank/DDBJ databases">
        <authorList>
            <person name="Park J.-S."/>
        </authorList>
    </citation>
    <scope>NUCLEOTIDE SEQUENCE [LARGE SCALE GENOMIC DNA]</scope>
    <source>
        <strain evidence="2 3">2205SS18-9</strain>
    </source>
</reference>
<dbReference type="EMBL" id="JAVAMP010000002">
    <property type="protein sequence ID" value="MDP5274187.1"/>
    <property type="molecule type" value="Genomic_DNA"/>
</dbReference>
<evidence type="ECO:0000256" key="1">
    <source>
        <dbReference type="SAM" id="SignalP"/>
    </source>
</evidence>
<evidence type="ECO:0000313" key="2">
    <source>
        <dbReference type="EMBL" id="MDP5274187.1"/>
    </source>
</evidence>
<feature type="chain" id="PRO_5047021329" evidence="1">
    <location>
        <begin position="27"/>
        <end position="260"/>
    </location>
</feature>
<proteinExistence type="predicted"/>
<organism evidence="2 3">
    <name type="scientific">Chengkuizengella axinellae</name>
    <dbReference type="NCBI Taxonomy" id="3064388"/>
    <lineage>
        <taxon>Bacteria</taxon>
        <taxon>Bacillati</taxon>
        <taxon>Bacillota</taxon>
        <taxon>Bacilli</taxon>
        <taxon>Bacillales</taxon>
        <taxon>Paenibacillaceae</taxon>
        <taxon>Chengkuizengella</taxon>
    </lineage>
</organism>
<accession>A0ABT9IYG1</accession>
<evidence type="ECO:0000313" key="3">
    <source>
        <dbReference type="Proteomes" id="UP001231941"/>
    </source>
</evidence>
<name>A0ABT9IYG1_9BACL</name>
<dbReference type="RefSeq" id="WP_305991474.1">
    <property type="nucleotide sequence ID" value="NZ_JAVAMP010000002.1"/>
</dbReference>
<keyword evidence="3" id="KW-1185">Reference proteome</keyword>
<dbReference type="Proteomes" id="UP001231941">
    <property type="component" value="Unassembled WGS sequence"/>
</dbReference>
<sequence>MNKNRKLQWVVIISLFVLSFPISAFAAGEPMSFIIDECDDIRVPYSSETHNGCVEVSGTVTLNESSAVLNISADAFVIEAPRGPDSPSTPPRTNESISAEWLLFSEDGEEKSMNFGGENVRRISELVEQEGTYTGGILTIHATLEANGGFIELIETFNFNLQDDHILNESGNLDRDNDQINYQIVPVGDSIQIDFQIIEGNAPINWILFDNNDQMVAWLDFNSSSQNIIDLIPGEQYRLNIYTWEEGTASVIYEINVTEN</sequence>
<feature type="signal peptide" evidence="1">
    <location>
        <begin position="1"/>
        <end position="26"/>
    </location>
</feature>
<protein>
    <submittedName>
        <fullName evidence="2">Uncharacterized protein</fullName>
    </submittedName>
</protein>
<gene>
    <name evidence="2" type="ORF">Q5Y73_08715</name>
</gene>
<keyword evidence="1" id="KW-0732">Signal</keyword>
<comment type="caution">
    <text evidence="2">The sequence shown here is derived from an EMBL/GenBank/DDBJ whole genome shotgun (WGS) entry which is preliminary data.</text>
</comment>